<dbReference type="STRING" id="1586287.BBK82_03420"/>
<proteinExistence type="predicted"/>
<dbReference type="Proteomes" id="UP000093053">
    <property type="component" value="Chromosome"/>
</dbReference>
<organism evidence="3 4">
    <name type="scientific">Lentzea guizhouensis</name>
    <dbReference type="NCBI Taxonomy" id="1586287"/>
    <lineage>
        <taxon>Bacteria</taxon>
        <taxon>Bacillati</taxon>
        <taxon>Actinomycetota</taxon>
        <taxon>Actinomycetes</taxon>
        <taxon>Pseudonocardiales</taxon>
        <taxon>Pseudonocardiaceae</taxon>
        <taxon>Lentzea</taxon>
    </lineage>
</organism>
<name>A0A1B2HC16_9PSEU</name>
<accession>A0A1B2HC16</accession>
<dbReference type="RefSeq" id="WP_065913681.1">
    <property type="nucleotide sequence ID" value="NZ_CP016793.1"/>
</dbReference>
<gene>
    <name evidence="3" type="ORF">BBK82_03420</name>
</gene>
<dbReference type="EMBL" id="CP016793">
    <property type="protein sequence ID" value="ANZ35265.1"/>
    <property type="molecule type" value="Genomic_DNA"/>
</dbReference>
<evidence type="ECO:0000256" key="2">
    <source>
        <dbReference type="SAM" id="Phobius"/>
    </source>
</evidence>
<evidence type="ECO:0000313" key="3">
    <source>
        <dbReference type="EMBL" id="ANZ35265.1"/>
    </source>
</evidence>
<feature type="compositionally biased region" description="Basic and acidic residues" evidence="1">
    <location>
        <begin position="189"/>
        <end position="203"/>
    </location>
</feature>
<keyword evidence="2" id="KW-0812">Transmembrane</keyword>
<dbReference type="AlphaFoldDB" id="A0A1B2HC16"/>
<reference evidence="3 4" key="1">
    <citation type="submission" date="2016-07" db="EMBL/GenBank/DDBJ databases">
        <title>Complete genome sequence of the Lentzea guizhouensis DHS C013.</title>
        <authorList>
            <person name="Cao C."/>
        </authorList>
    </citation>
    <scope>NUCLEOTIDE SEQUENCE [LARGE SCALE GENOMIC DNA]</scope>
    <source>
        <strain evidence="3 4">DHS C013</strain>
    </source>
</reference>
<feature type="region of interest" description="Disordered" evidence="1">
    <location>
        <begin position="173"/>
        <end position="206"/>
    </location>
</feature>
<evidence type="ECO:0000256" key="1">
    <source>
        <dbReference type="SAM" id="MobiDB-lite"/>
    </source>
</evidence>
<feature type="transmembrane region" description="Helical" evidence="2">
    <location>
        <begin position="41"/>
        <end position="65"/>
    </location>
</feature>
<keyword evidence="2" id="KW-1133">Transmembrane helix</keyword>
<keyword evidence="2" id="KW-0472">Membrane</keyword>
<evidence type="ECO:0000313" key="4">
    <source>
        <dbReference type="Proteomes" id="UP000093053"/>
    </source>
</evidence>
<dbReference type="KEGG" id="led:BBK82_03420"/>
<dbReference type="OrthoDB" id="3628906at2"/>
<keyword evidence="4" id="KW-1185">Reference proteome</keyword>
<sequence length="270" mass="28077">MTRHQEDDDPIDILKGAVQEETAAAAEQAAEATVARSNRRWLPVIMGGVLVVSLLISAAVALAVVDLYSKQTQVAAAVSEIRQLAEDAKTAGDVANAQLERRGQQPVPIPQPGEAQDSDVLVAAATARVLASLPDSRPTADQVVAAVAAYVAANMSLFGPSPQQIRTEVAAYFQANPPPSGPPGVDGQPGRDGEKGDKGEKGDPPTAAEIEAVWVAYLRDNPDALCPRGGSFAQLRVQLADGGTADTWQCVVAVTPPSSSTTRTPVVPTF</sequence>
<protein>
    <submittedName>
        <fullName evidence="3">Uncharacterized protein</fullName>
    </submittedName>
</protein>